<dbReference type="EMBL" id="DVLC01000055">
    <property type="protein sequence ID" value="HIT46785.1"/>
    <property type="molecule type" value="Genomic_DNA"/>
</dbReference>
<organism evidence="2 3">
    <name type="scientific">Candidatus Cryptobacteroides merdipullorum</name>
    <dbReference type="NCBI Taxonomy" id="2840771"/>
    <lineage>
        <taxon>Bacteria</taxon>
        <taxon>Pseudomonadati</taxon>
        <taxon>Bacteroidota</taxon>
        <taxon>Bacteroidia</taxon>
        <taxon>Bacteroidales</taxon>
        <taxon>Candidatus Cryptobacteroides</taxon>
    </lineage>
</organism>
<feature type="domain" description="CpXC" evidence="1">
    <location>
        <begin position="4"/>
        <end position="100"/>
    </location>
</feature>
<reference evidence="2" key="2">
    <citation type="journal article" date="2021" name="PeerJ">
        <title>Extensive microbial diversity within the chicken gut microbiome revealed by metagenomics and culture.</title>
        <authorList>
            <person name="Gilroy R."/>
            <person name="Ravi A."/>
            <person name="Getino M."/>
            <person name="Pursley I."/>
            <person name="Horton D.L."/>
            <person name="Alikhan N.F."/>
            <person name="Baker D."/>
            <person name="Gharbi K."/>
            <person name="Hall N."/>
            <person name="Watson M."/>
            <person name="Adriaenssens E.M."/>
            <person name="Foster-Nyarko E."/>
            <person name="Jarju S."/>
            <person name="Secka A."/>
            <person name="Antonio M."/>
            <person name="Oren A."/>
            <person name="Chaudhuri R.R."/>
            <person name="La Ragione R."/>
            <person name="Hildebrand F."/>
            <person name="Pallen M.J."/>
        </authorList>
    </citation>
    <scope>NUCLEOTIDE SEQUENCE</scope>
    <source>
        <strain evidence="2">ChiHecec2B26-709</strain>
    </source>
</reference>
<evidence type="ECO:0000313" key="3">
    <source>
        <dbReference type="Proteomes" id="UP000886881"/>
    </source>
</evidence>
<gene>
    <name evidence="2" type="ORF">IAC35_02885</name>
</gene>
<evidence type="ECO:0000313" key="2">
    <source>
        <dbReference type="EMBL" id="HIT46785.1"/>
    </source>
</evidence>
<reference evidence="2" key="1">
    <citation type="submission" date="2020-10" db="EMBL/GenBank/DDBJ databases">
        <authorList>
            <person name="Gilroy R."/>
        </authorList>
    </citation>
    <scope>NUCLEOTIDE SEQUENCE</scope>
    <source>
        <strain evidence="2">ChiHecec2B26-709</strain>
    </source>
</reference>
<evidence type="ECO:0000259" key="1">
    <source>
        <dbReference type="Pfam" id="PF14353"/>
    </source>
</evidence>
<proteinExistence type="predicted"/>
<dbReference type="InterPro" id="IPR025682">
    <property type="entry name" value="CpXC_dom"/>
</dbReference>
<dbReference type="AlphaFoldDB" id="A0A9D1GMA9"/>
<protein>
    <submittedName>
        <fullName evidence="2">CpXC domain-containing protein</fullName>
    </submittedName>
</protein>
<comment type="caution">
    <text evidence="2">The sequence shown here is derived from an EMBL/GenBank/DDBJ whole genome shotgun (WGS) entry which is preliminary data.</text>
</comment>
<accession>A0A9D1GMA9</accession>
<dbReference type="Pfam" id="PF14353">
    <property type="entry name" value="CpXC"/>
    <property type="match status" value="1"/>
</dbReference>
<dbReference type="Proteomes" id="UP000886881">
    <property type="component" value="Unassembled WGS sequence"/>
</dbReference>
<sequence>MEYTGSVNVSANPELKEKVRSGEMFLWTCPDCGCVNLLNLPFLYHDPDGKLMILLTQTPLRSENLPDGYTGRLVHSVGELVEKINIFDAGLDDVVIEMCKYVTKHELGKVVQLKFFKIDGADSEMTFTYPEDGQMQMVETGFKVYEDCAGIVNRNPEMKKAARGLVAVDPDWLSRFFA</sequence>
<name>A0A9D1GMA9_9BACT</name>